<name>A0A382Y9P6_9ZZZZ</name>
<comment type="cofactor">
    <cofactor evidence="1">
        <name>Zn(2+)</name>
        <dbReference type="ChEBI" id="CHEBI:29105"/>
    </cofactor>
</comment>
<dbReference type="InterPro" id="IPR016192">
    <property type="entry name" value="APOBEC/CMP_deaminase_Zn-bd"/>
</dbReference>
<organism evidence="11">
    <name type="scientific">marine metagenome</name>
    <dbReference type="NCBI Taxonomy" id="408172"/>
    <lineage>
        <taxon>unclassified sequences</taxon>
        <taxon>metagenomes</taxon>
        <taxon>ecological metagenomes</taxon>
    </lineage>
</organism>
<dbReference type="CDD" id="cd01283">
    <property type="entry name" value="cytidine_deaminase"/>
    <property type="match status" value="1"/>
</dbReference>
<protein>
    <recommendedName>
        <fullName evidence="4">cytidine deaminase</fullName>
        <ecNumber evidence="4">3.5.4.5</ecNumber>
    </recommendedName>
    <alternativeName>
        <fullName evidence="8">Cytidine aminohydrolase</fullName>
    </alternativeName>
</protein>
<proteinExistence type="inferred from homology"/>
<dbReference type="NCBIfam" id="TIGR01354">
    <property type="entry name" value="cyt_deam_tetra"/>
    <property type="match status" value="1"/>
</dbReference>
<dbReference type="Gene3D" id="3.40.140.10">
    <property type="entry name" value="Cytidine Deaminase, domain 2"/>
    <property type="match status" value="1"/>
</dbReference>
<comment type="catalytic activity">
    <reaction evidence="9">
        <text>cytidine + H2O + H(+) = uridine + NH4(+)</text>
        <dbReference type="Rhea" id="RHEA:16069"/>
        <dbReference type="ChEBI" id="CHEBI:15377"/>
        <dbReference type="ChEBI" id="CHEBI:15378"/>
        <dbReference type="ChEBI" id="CHEBI:16704"/>
        <dbReference type="ChEBI" id="CHEBI:17562"/>
        <dbReference type="ChEBI" id="CHEBI:28938"/>
        <dbReference type="EC" id="3.5.4.5"/>
    </reaction>
</comment>
<evidence type="ECO:0000256" key="9">
    <source>
        <dbReference type="ARBA" id="ARBA00049558"/>
    </source>
</evidence>
<keyword evidence="7" id="KW-0862">Zinc</keyword>
<dbReference type="FunFam" id="3.40.140.10:FF:000008">
    <property type="entry name" value="Cytidine deaminase"/>
    <property type="match status" value="1"/>
</dbReference>
<dbReference type="AlphaFoldDB" id="A0A382Y9P6"/>
<dbReference type="InterPro" id="IPR050202">
    <property type="entry name" value="Cyt/Deoxycyt_deaminase"/>
</dbReference>
<evidence type="ECO:0000259" key="10">
    <source>
        <dbReference type="PROSITE" id="PS51747"/>
    </source>
</evidence>
<dbReference type="SUPFAM" id="SSF53927">
    <property type="entry name" value="Cytidine deaminase-like"/>
    <property type="match status" value="1"/>
</dbReference>
<feature type="domain" description="CMP/dCMP-type deaminase" evidence="10">
    <location>
        <begin position="7"/>
        <end position="129"/>
    </location>
</feature>
<dbReference type="Pfam" id="PF00383">
    <property type="entry name" value="dCMP_cyt_deam_1"/>
    <property type="match status" value="1"/>
</dbReference>
<evidence type="ECO:0000256" key="3">
    <source>
        <dbReference type="ARBA" id="ARBA00006576"/>
    </source>
</evidence>
<evidence type="ECO:0000313" key="11">
    <source>
        <dbReference type="EMBL" id="SVD79218.1"/>
    </source>
</evidence>
<keyword evidence="6" id="KW-0378">Hydrolase</keyword>
<dbReference type="EMBL" id="UINC01173558">
    <property type="protein sequence ID" value="SVD79218.1"/>
    <property type="molecule type" value="Genomic_DNA"/>
</dbReference>
<dbReference type="GO" id="GO:0004126">
    <property type="term" value="F:cytidine deaminase activity"/>
    <property type="evidence" value="ECO:0007669"/>
    <property type="project" value="UniProtKB-EC"/>
</dbReference>
<keyword evidence="5" id="KW-0479">Metal-binding</keyword>
<evidence type="ECO:0000256" key="4">
    <source>
        <dbReference type="ARBA" id="ARBA00012783"/>
    </source>
</evidence>
<dbReference type="PANTHER" id="PTHR11644:SF2">
    <property type="entry name" value="CYTIDINE DEAMINASE"/>
    <property type="match status" value="1"/>
</dbReference>
<reference evidence="11" key="1">
    <citation type="submission" date="2018-05" db="EMBL/GenBank/DDBJ databases">
        <authorList>
            <person name="Lanie J.A."/>
            <person name="Ng W.-L."/>
            <person name="Kazmierczak K.M."/>
            <person name="Andrzejewski T.M."/>
            <person name="Davidsen T.M."/>
            <person name="Wayne K.J."/>
            <person name="Tettelin H."/>
            <person name="Glass J.I."/>
            <person name="Rusch D."/>
            <person name="Podicherti R."/>
            <person name="Tsui H.-C.T."/>
            <person name="Winkler M.E."/>
        </authorList>
    </citation>
    <scope>NUCLEOTIDE SEQUENCE</scope>
</reference>
<dbReference type="PROSITE" id="PS00903">
    <property type="entry name" value="CYT_DCMP_DEAMINASES_1"/>
    <property type="match status" value="1"/>
</dbReference>
<comment type="similarity">
    <text evidence="3">Belongs to the cytidine and deoxycytidylate deaminase family.</text>
</comment>
<dbReference type="PANTHER" id="PTHR11644">
    <property type="entry name" value="CYTIDINE DEAMINASE"/>
    <property type="match status" value="1"/>
</dbReference>
<dbReference type="EC" id="3.5.4.5" evidence="4"/>
<evidence type="ECO:0000256" key="2">
    <source>
        <dbReference type="ARBA" id="ARBA00003949"/>
    </source>
</evidence>
<dbReference type="GO" id="GO:0055086">
    <property type="term" value="P:nucleobase-containing small molecule metabolic process"/>
    <property type="evidence" value="ECO:0007669"/>
    <property type="project" value="UniProtKB-ARBA"/>
</dbReference>
<sequence>MYQFNNLTPEKLIQHAITAQKRAVAPYSNYFVGAAILTDSRTVILGCNVESKAYPTTLCAERVAIFSAISQGFTNFTALALITKDGASPCGSCRQIIHEYAADIPIYIANESGEYITRNISELLPFPFG</sequence>
<dbReference type="GO" id="GO:0072527">
    <property type="term" value="P:pyrimidine-containing compound metabolic process"/>
    <property type="evidence" value="ECO:0007669"/>
    <property type="project" value="UniProtKB-ARBA"/>
</dbReference>
<gene>
    <name evidence="11" type="ORF">METZ01_LOCUS432072</name>
</gene>
<comment type="function">
    <text evidence="2">This enzyme scavenges exogenous and endogenous cytidine and 2'-deoxycytidine for UMP synthesis.</text>
</comment>
<dbReference type="InterPro" id="IPR002125">
    <property type="entry name" value="CMP_dCMP_dom"/>
</dbReference>
<dbReference type="GO" id="GO:0005829">
    <property type="term" value="C:cytosol"/>
    <property type="evidence" value="ECO:0007669"/>
    <property type="project" value="TreeGrafter"/>
</dbReference>
<dbReference type="NCBIfam" id="NF004064">
    <property type="entry name" value="PRK05578.1"/>
    <property type="match status" value="1"/>
</dbReference>
<dbReference type="GO" id="GO:0008270">
    <property type="term" value="F:zinc ion binding"/>
    <property type="evidence" value="ECO:0007669"/>
    <property type="project" value="InterPro"/>
</dbReference>
<evidence type="ECO:0000256" key="6">
    <source>
        <dbReference type="ARBA" id="ARBA00022801"/>
    </source>
</evidence>
<accession>A0A382Y9P6</accession>
<dbReference type="GO" id="GO:0042802">
    <property type="term" value="F:identical protein binding"/>
    <property type="evidence" value="ECO:0007669"/>
    <property type="project" value="UniProtKB-ARBA"/>
</dbReference>
<evidence type="ECO:0000256" key="7">
    <source>
        <dbReference type="ARBA" id="ARBA00022833"/>
    </source>
</evidence>
<dbReference type="InterPro" id="IPR016193">
    <property type="entry name" value="Cytidine_deaminase-like"/>
</dbReference>
<evidence type="ECO:0000256" key="8">
    <source>
        <dbReference type="ARBA" id="ARBA00032005"/>
    </source>
</evidence>
<evidence type="ECO:0000256" key="5">
    <source>
        <dbReference type="ARBA" id="ARBA00022723"/>
    </source>
</evidence>
<dbReference type="PROSITE" id="PS51747">
    <property type="entry name" value="CYT_DCMP_DEAMINASES_2"/>
    <property type="match status" value="1"/>
</dbReference>
<dbReference type="InterPro" id="IPR006262">
    <property type="entry name" value="Cyt_deam_tetra"/>
</dbReference>
<evidence type="ECO:0000256" key="1">
    <source>
        <dbReference type="ARBA" id="ARBA00001947"/>
    </source>
</evidence>